<name>A0A7X1AXC6_9BACT</name>
<comment type="caution">
    <text evidence="8">The sequence shown here is derived from an EMBL/GenBank/DDBJ whole genome shotgun (WGS) entry which is preliminary data.</text>
</comment>
<dbReference type="GO" id="GO:0017004">
    <property type="term" value="P:cytochrome complex assembly"/>
    <property type="evidence" value="ECO:0007669"/>
    <property type="project" value="UniProtKB-KW"/>
</dbReference>
<dbReference type="PANTHER" id="PTHR31566">
    <property type="entry name" value="CYTOCHROME C BIOGENESIS PROTEIN CCS1, CHLOROPLASTIC"/>
    <property type="match status" value="1"/>
</dbReference>
<dbReference type="Proteomes" id="UP000525652">
    <property type="component" value="Unassembled WGS sequence"/>
</dbReference>
<keyword evidence="3" id="KW-0201">Cytochrome c-type biogenesis</keyword>
<feature type="transmembrane region" description="Helical" evidence="6">
    <location>
        <begin position="360"/>
        <end position="382"/>
    </location>
</feature>
<evidence type="ECO:0000256" key="1">
    <source>
        <dbReference type="ARBA" id="ARBA00004141"/>
    </source>
</evidence>
<dbReference type="InterPro" id="IPR023494">
    <property type="entry name" value="Cyt_c_bgen_Ccs1/CcsB/ResB"/>
</dbReference>
<feature type="transmembrane region" description="Helical" evidence="6">
    <location>
        <begin position="12"/>
        <end position="31"/>
    </location>
</feature>
<feature type="transmembrane region" description="Helical" evidence="6">
    <location>
        <begin position="103"/>
        <end position="123"/>
    </location>
</feature>
<keyword evidence="4 6" id="KW-1133">Transmembrane helix</keyword>
<comment type="subcellular location">
    <subcellularLocation>
        <location evidence="1">Membrane</location>
        <topology evidence="1">Multi-pass membrane protein</topology>
    </subcellularLocation>
</comment>
<evidence type="ECO:0000313" key="8">
    <source>
        <dbReference type="EMBL" id="MBC2601592.1"/>
    </source>
</evidence>
<dbReference type="AlphaFoldDB" id="A0A7X1AXC6"/>
<dbReference type="Pfam" id="PF05140">
    <property type="entry name" value="ResB"/>
    <property type="match status" value="1"/>
</dbReference>
<evidence type="ECO:0000256" key="6">
    <source>
        <dbReference type="SAM" id="Phobius"/>
    </source>
</evidence>
<proteinExistence type="predicted"/>
<dbReference type="GO" id="GO:0016020">
    <property type="term" value="C:membrane"/>
    <property type="evidence" value="ECO:0007669"/>
    <property type="project" value="UniProtKB-SubCell"/>
</dbReference>
<feature type="domain" description="ResB-like" evidence="7">
    <location>
        <begin position="280"/>
        <end position="347"/>
    </location>
</feature>
<evidence type="ECO:0000256" key="4">
    <source>
        <dbReference type="ARBA" id="ARBA00022989"/>
    </source>
</evidence>
<keyword evidence="9" id="KW-1185">Reference proteome</keyword>
<gene>
    <name evidence="8" type="ORF">H5P30_07360</name>
</gene>
<accession>A0A7X1AXC6</accession>
<reference evidence="8 9" key="1">
    <citation type="submission" date="2020-07" db="EMBL/GenBank/DDBJ databases">
        <authorList>
            <person name="Feng X."/>
        </authorList>
    </citation>
    <scope>NUCLEOTIDE SEQUENCE [LARGE SCALE GENOMIC DNA]</scope>
    <source>
        <strain evidence="8 9">JCM14086</strain>
    </source>
</reference>
<dbReference type="EMBL" id="JACHVA010000053">
    <property type="protein sequence ID" value="MBC2601592.1"/>
    <property type="molecule type" value="Genomic_DNA"/>
</dbReference>
<protein>
    <submittedName>
        <fullName evidence="8">Cytochrome c biogenesis protein ResB</fullName>
    </submittedName>
</protein>
<sequence length="398" mass="45653">MARRILLFFTSLRLTVVLLGFSMALVLFGTLDQVHFGIHETQQRYFESFLVVWNPLPPYSDSPFARIGLPLPGGYLLGPLLLINLIAAQVFRFRWSWQKSGILLIHGGLVLLILSEFITDFYAEERQMWLDEGQTKNWAESFIENEIVLIDQTDPSLETVYAIDSDDLRSGQWIENEKLPFRILVETYLPNASIRRTGPNENLPVQATRGVAPRMGLYAQYARETFKDNEINADTAIVRLFDGEKDLGSWMISNLFDERFPPQTFEAGGKTYEIDLRFKRSYYPFSVTLLDFTHKRYPGTEIPMDFSSRVVVTQPEENVERESLIYMNHPLRYGGNTFYQASFANQDTSSMLQVVKNPGWTLPYISVTLVGIGLVVQFALGLSRSRVIRNSRKKEARS</sequence>
<evidence type="ECO:0000256" key="2">
    <source>
        <dbReference type="ARBA" id="ARBA00022692"/>
    </source>
</evidence>
<organism evidence="8 9">
    <name type="scientific">Puniceicoccus vermicola</name>
    <dbReference type="NCBI Taxonomy" id="388746"/>
    <lineage>
        <taxon>Bacteria</taxon>
        <taxon>Pseudomonadati</taxon>
        <taxon>Verrucomicrobiota</taxon>
        <taxon>Opitutia</taxon>
        <taxon>Puniceicoccales</taxon>
        <taxon>Puniceicoccaceae</taxon>
        <taxon>Puniceicoccus</taxon>
    </lineage>
</organism>
<feature type="transmembrane region" description="Helical" evidence="6">
    <location>
        <begin position="73"/>
        <end position="91"/>
    </location>
</feature>
<dbReference type="RefSeq" id="WP_185692315.1">
    <property type="nucleotide sequence ID" value="NZ_JACHVA010000053.1"/>
</dbReference>
<evidence type="ECO:0000256" key="5">
    <source>
        <dbReference type="ARBA" id="ARBA00023136"/>
    </source>
</evidence>
<keyword evidence="2 6" id="KW-0812">Transmembrane</keyword>
<evidence type="ECO:0000256" key="3">
    <source>
        <dbReference type="ARBA" id="ARBA00022748"/>
    </source>
</evidence>
<dbReference type="InterPro" id="IPR007816">
    <property type="entry name" value="ResB-like_domain"/>
</dbReference>
<evidence type="ECO:0000313" key="9">
    <source>
        <dbReference type="Proteomes" id="UP000525652"/>
    </source>
</evidence>
<evidence type="ECO:0000259" key="7">
    <source>
        <dbReference type="Pfam" id="PF05140"/>
    </source>
</evidence>
<keyword evidence="5 6" id="KW-0472">Membrane</keyword>